<protein>
    <recommendedName>
        <fullName evidence="1">Tse2 ADP-ribosyltransferase toxin domain-containing protein</fullName>
    </recommendedName>
</protein>
<sequence>MPTGSPFSPQRLCVTSMAPHAYTACNTAPHFPKILLFFHEYTEHYSLQPANEMPLTSFNKLLTNYFKSLASVSKNERLQDYDDVDDQDN</sequence>
<evidence type="ECO:0000259" key="1">
    <source>
        <dbReference type="Pfam" id="PF18648"/>
    </source>
</evidence>
<dbReference type="EMBL" id="JADGJH010002254">
    <property type="protein sequence ID" value="KAJ3100921.1"/>
    <property type="molecule type" value="Genomic_DNA"/>
</dbReference>
<evidence type="ECO:0000313" key="2">
    <source>
        <dbReference type="EMBL" id="KAJ3100921.1"/>
    </source>
</evidence>
<keyword evidence="3" id="KW-1185">Reference proteome</keyword>
<dbReference type="AlphaFoldDB" id="A0AAD5SV53"/>
<gene>
    <name evidence="2" type="ORF">HK100_004635</name>
</gene>
<dbReference type="InterPro" id="IPR041018">
    <property type="entry name" value="ADPRTs_Tse2"/>
</dbReference>
<dbReference type="Proteomes" id="UP001211907">
    <property type="component" value="Unassembled WGS sequence"/>
</dbReference>
<dbReference type="Pfam" id="PF18648">
    <property type="entry name" value="ADPRTs_Tse2"/>
    <property type="match status" value="1"/>
</dbReference>
<feature type="domain" description="Tse2 ADP-ribosyltransferase toxin" evidence="1">
    <location>
        <begin position="32"/>
        <end position="73"/>
    </location>
</feature>
<accession>A0AAD5SV53</accession>
<name>A0AAD5SV53_9FUNG</name>
<organism evidence="2 3">
    <name type="scientific">Physocladia obscura</name>
    <dbReference type="NCBI Taxonomy" id="109957"/>
    <lineage>
        <taxon>Eukaryota</taxon>
        <taxon>Fungi</taxon>
        <taxon>Fungi incertae sedis</taxon>
        <taxon>Chytridiomycota</taxon>
        <taxon>Chytridiomycota incertae sedis</taxon>
        <taxon>Chytridiomycetes</taxon>
        <taxon>Chytridiales</taxon>
        <taxon>Chytriomycetaceae</taxon>
        <taxon>Physocladia</taxon>
    </lineage>
</organism>
<comment type="caution">
    <text evidence="2">The sequence shown here is derived from an EMBL/GenBank/DDBJ whole genome shotgun (WGS) entry which is preliminary data.</text>
</comment>
<evidence type="ECO:0000313" key="3">
    <source>
        <dbReference type="Proteomes" id="UP001211907"/>
    </source>
</evidence>
<reference evidence="2" key="1">
    <citation type="submission" date="2020-05" db="EMBL/GenBank/DDBJ databases">
        <title>Phylogenomic resolution of chytrid fungi.</title>
        <authorList>
            <person name="Stajich J.E."/>
            <person name="Amses K."/>
            <person name="Simmons R."/>
            <person name="Seto K."/>
            <person name="Myers J."/>
            <person name="Bonds A."/>
            <person name="Quandt C.A."/>
            <person name="Barry K."/>
            <person name="Liu P."/>
            <person name="Grigoriev I."/>
            <person name="Longcore J.E."/>
            <person name="James T.Y."/>
        </authorList>
    </citation>
    <scope>NUCLEOTIDE SEQUENCE</scope>
    <source>
        <strain evidence="2">JEL0513</strain>
    </source>
</reference>
<proteinExistence type="predicted"/>